<dbReference type="InterPro" id="IPR011006">
    <property type="entry name" value="CheY-like_superfamily"/>
</dbReference>
<evidence type="ECO:0000313" key="10">
    <source>
        <dbReference type="EMBL" id="RLJ69979.1"/>
    </source>
</evidence>
<dbReference type="Pfam" id="PF00158">
    <property type="entry name" value="Sigma54_activat"/>
    <property type="match status" value="1"/>
</dbReference>
<dbReference type="PANTHER" id="PTHR32071:SF119">
    <property type="entry name" value="SIGMA L-DEPENDENT TRANSCRIPTIONAL REGULATOR YPLP-RELATED"/>
    <property type="match status" value="1"/>
</dbReference>
<dbReference type="InterPro" id="IPR058031">
    <property type="entry name" value="AAA_lid_NorR"/>
</dbReference>
<keyword evidence="6" id="KW-0804">Transcription</keyword>
<dbReference type="SUPFAM" id="SSF52172">
    <property type="entry name" value="CheY-like"/>
    <property type="match status" value="1"/>
</dbReference>
<feature type="domain" description="Response regulatory" evidence="9">
    <location>
        <begin position="2"/>
        <end position="116"/>
    </location>
</feature>
<feature type="domain" description="Sigma-54 factor interaction" evidence="8">
    <location>
        <begin position="141"/>
        <end position="370"/>
    </location>
</feature>
<dbReference type="AlphaFoldDB" id="A0A497XPD5"/>
<dbReference type="GO" id="GO:0000160">
    <property type="term" value="P:phosphorelay signal transduction system"/>
    <property type="evidence" value="ECO:0007669"/>
    <property type="project" value="InterPro"/>
</dbReference>
<organism evidence="10 11">
    <name type="scientific">Hydrogenivirga caldilitoris</name>
    <dbReference type="NCBI Taxonomy" id="246264"/>
    <lineage>
        <taxon>Bacteria</taxon>
        <taxon>Pseudomonadati</taxon>
        <taxon>Aquificota</taxon>
        <taxon>Aquificia</taxon>
        <taxon>Aquificales</taxon>
        <taxon>Aquificaceae</taxon>
        <taxon>Hydrogenivirga</taxon>
    </lineage>
</organism>
<dbReference type="Gene3D" id="3.40.50.300">
    <property type="entry name" value="P-loop containing nucleotide triphosphate hydrolases"/>
    <property type="match status" value="1"/>
</dbReference>
<dbReference type="GO" id="GO:0043565">
    <property type="term" value="F:sequence-specific DNA binding"/>
    <property type="evidence" value="ECO:0007669"/>
    <property type="project" value="InterPro"/>
</dbReference>
<evidence type="ECO:0000313" key="11">
    <source>
        <dbReference type="Proteomes" id="UP000267841"/>
    </source>
</evidence>
<gene>
    <name evidence="10" type="ORF">BCF55_0240</name>
</gene>
<protein>
    <submittedName>
        <fullName evidence="10">Two-component system NtrC family response regulator</fullName>
    </submittedName>
</protein>
<keyword evidence="11" id="KW-1185">Reference proteome</keyword>
<dbReference type="Proteomes" id="UP000267841">
    <property type="component" value="Unassembled WGS sequence"/>
</dbReference>
<dbReference type="OrthoDB" id="9334at2"/>
<evidence type="ECO:0000256" key="6">
    <source>
        <dbReference type="ARBA" id="ARBA00023163"/>
    </source>
</evidence>
<proteinExistence type="predicted"/>
<evidence type="ECO:0000256" key="1">
    <source>
        <dbReference type="ARBA" id="ARBA00022741"/>
    </source>
</evidence>
<dbReference type="PROSITE" id="PS50110">
    <property type="entry name" value="RESPONSE_REGULATORY"/>
    <property type="match status" value="1"/>
</dbReference>
<dbReference type="InterPro" id="IPR025662">
    <property type="entry name" value="Sigma_54_int_dom_ATP-bd_1"/>
</dbReference>
<dbReference type="GO" id="GO:0006355">
    <property type="term" value="P:regulation of DNA-templated transcription"/>
    <property type="evidence" value="ECO:0007669"/>
    <property type="project" value="InterPro"/>
</dbReference>
<dbReference type="InterPro" id="IPR002197">
    <property type="entry name" value="HTH_Fis"/>
</dbReference>
<dbReference type="GO" id="GO:0005524">
    <property type="term" value="F:ATP binding"/>
    <property type="evidence" value="ECO:0007669"/>
    <property type="project" value="UniProtKB-KW"/>
</dbReference>
<evidence type="ECO:0000259" key="8">
    <source>
        <dbReference type="PROSITE" id="PS50045"/>
    </source>
</evidence>
<dbReference type="RefSeq" id="WP_121008995.1">
    <property type="nucleotide sequence ID" value="NZ_RCCJ01000001.1"/>
</dbReference>
<accession>A0A497XPD5</accession>
<dbReference type="SUPFAM" id="SSF52540">
    <property type="entry name" value="P-loop containing nucleoside triphosphate hydrolases"/>
    <property type="match status" value="1"/>
</dbReference>
<keyword evidence="7" id="KW-0597">Phosphoprotein</keyword>
<dbReference type="EMBL" id="RCCJ01000001">
    <property type="protein sequence ID" value="RLJ69979.1"/>
    <property type="molecule type" value="Genomic_DNA"/>
</dbReference>
<dbReference type="Pfam" id="PF00072">
    <property type="entry name" value="Response_reg"/>
    <property type="match status" value="1"/>
</dbReference>
<dbReference type="PRINTS" id="PR01590">
    <property type="entry name" value="HTHFIS"/>
</dbReference>
<dbReference type="Gene3D" id="1.10.8.60">
    <property type="match status" value="1"/>
</dbReference>
<sequence>MRLLIVEDERELRELLKEHLSEVGYSVEGVGTLEDAYETLEEKDFSVVLLDLLLPDGNGMDLLEWIKENTPLTEVIILTGHGTIKAAVDAIKAGAYDFLTKPCSLKELEITVRKALESRGLRRENLLYKKEKSLSVDYSEFVFESKAMKEVLDKVEKIACSDCPVLITGESGVGKEVIANLIHRSSDRAEKPMVVLNIASIPKELIEAELFGYERGAFTGAEKGKEGFFELADGSTLFLDEIGELEVPIQAKLLRALETKKFYRIGGRREIESDVRIITATNRDLKESVKRGDFREDLYYRLNVVEINIPPLRERREDILPLAYHFLDTFNRKYSKRIKGFTEKAESSLLSYPWYGNVRELKNIIERAVLFAESTEIDYEDIACLFTHNEEKKGFKPIRELEREYILEVLNQVNFNKKKASEILGIPLRTFYRKLEAYGID</sequence>
<feature type="modified residue" description="4-aspartylphosphate" evidence="7">
    <location>
        <position position="51"/>
    </location>
</feature>
<dbReference type="InterPro" id="IPR003593">
    <property type="entry name" value="AAA+_ATPase"/>
</dbReference>
<keyword evidence="5" id="KW-0010">Activator</keyword>
<evidence type="ECO:0000256" key="2">
    <source>
        <dbReference type="ARBA" id="ARBA00022840"/>
    </source>
</evidence>
<dbReference type="FunFam" id="3.40.50.300:FF:000006">
    <property type="entry name" value="DNA-binding transcriptional regulator NtrC"/>
    <property type="match status" value="1"/>
</dbReference>
<dbReference type="Pfam" id="PF02954">
    <property type="entry name" value="HTH_8"/>
    <property type="match status" value="1"/>
</dbReference>
<dbReference type="SMART" id="SM00382">
    <property type="entry name" value="AAA"/>
    <property type="match status" value="1"/>
</dbReference>
<dbReference type="PROSITE" id="PS00675">
    <property type="entry name" value="SIGMA54_INTERACT_1"/>
    <property type="match status" value="1"/>
</dbReference>
<name>A0A497XPD5_9AQUI</name>
<dbReference type="Gene3D" id="1.10.10.60">
    <property type="entry name" value="Homeodomain-like"/>
    <property type="match status" value="1"/>
</dbReference>
<dbReference type="InterPro" id="IPR001789">
    <property type="entry name" value="Sig_transdc_resp-reg_receiver"/>
</dbReference>
<dbReference type="CDD" id="cd00009">
    <property type="entry name" value="AAA"/>
    <property type="match status" value="1"/>
</dbReference>
<dbReference type="PANTHER" id="PTHR32071">
    <property type="entry name" value="TRANSCRIPTIONAL REGULATORY PROTEIN"/>
    <property type="match status" value="1"/>
</dbReference>
<keyword evidence="1" id="KW-0547">Nucleotide-binding</keyword>
<dbReference type="SMART" id="SM00448">
    <property type="entry name" value="REC"/>
    <property type="match status" value="1"/>
</dbReference>
<evidence type="ECO:0000256" key="7">
    <source>
        <dbReference type="PROSITE-ProRule" id="PRU00169"/>
    </source>
</evidence>
<evidence type="ECO:0000256" key="5">
    <source>
        <dbReference type="ARBA" id="ARBA00023159"/>
    </source>
</evidence>
<dbReference type="InterPro" id="IPR027417">
    <property type="entry name" value="P-loop_NTPase"/>
</dbReference>
<dbReference type="SUPFAM" id="SSF46689">
    <property type="entry name" value="Homeodomain-like"/>
    <property type="match status" value="1"/>
</dbReference>
<dbReference type="Pfam" id="PF25601">
    <property type="entry name" value="AAA_lid_14"/>
    <property type="match status" value="1"/>
</dbReference>
<dbReference type="PROSITE" id="PS50045">
    <property type="entry name" value="SIGMA54_INTERACT_4"/>
    <property type="match status" value="1"/>
</dbReference>
<reference evidence="10 11" key="1">
    <citation type="submission" date="2018-10" db="EMBL/GenBank/DDBJ databases">
        <title>Genomic Encyclopedia of Archaeal and Bacterial Type Strains, Phase II (KMG-II): from individual species to whole genera.</title>
        <authorList>
            <person name="Goeker M."/>
        </authorList>
    </citation>
    <scope>NUCLEOTIDE SEQUENCE [LARGE SCALE GENOMIC DNA]</scope>
    <source>
        <strain evidence="10 11">DSM 16510</strain>
    </source>
</reference>
<keyword evidence="4" id="KW-0238">DNA-binding</keyword>
<evidence type="ECO:0000256" key="3">
    <source>
        <dbReference type="ARBA" id="ARBA00023015"/>
    </source>
</evidence>
<dbReference type="Gene3D" id="3.40.50.2300">
    <property type="match status" value="1"/>
</dbReference>
<dbReference type="InterPro" id="IPR002078">
    <property type="entry name" value="Sigma_54_int"/>
</dbReference>
<evidence type="ECO:0000256" key="4">
    <source>
        <dbReference type="ARBA" id="ARBA00023125"/>
    </source>
</evidence>
<comment type="caution">
    <text evidence="10">The sequence shown here is derived from an EMBL/GenBank/DDBJ whole genome shotgun (WGS) entry which is preliminary data.</text>
</comment>
<evidence type="ECO:0000259" key="9">
    <source>
        <dbReference type="PROSITE" id="PS50110"/>
    </source>
</evidence>
<dbReference type="FunFam" id="1.10.8.60:FF:000014">
    <property type="entry name" value="DNA-binding transcriptional regulator NtrC"/>
    <property type="match status" value="1"/>
</dbReference>
<keyword evidence="3" id="KW-0805">Transcription regulation</keyword>
<keyword evidence="2" id="KW-0067">ATP-binding</keyword>
<dbReference type="InterPro" id="IPR009057">
    <property type="entry name" value="Homeodomain-like_sf"/>
</dbReference>